<evidence type="ECO:0000256" key="4">
    <source>
        <dbReference type="RuleBase" id="RU362110"/>
    </source>
</evidence>
<dbReference type="InterPro" id="IPR001362">
    <property type="entry name" value="Glyco_hydro_32"/>
</dbReference>
<dbReference type="GO" id="GO:0016787">
    <property type="term" value="F:hydrolase activity"/>
    <property type="evidence" value="ECO:0007669"/>
    <property type="project" value="UniProtKB-KW"/>
</dbReference>
<dbReference type="InterPro" id="IPR013189">
    <property type="entry name" value="Glyco_hydro_32_C"/>
</dbReference>
<evidence type="ECO:0000313" key="7">
    <source>
        <dbReference type="EMBL" id="NGZ45375.1"/>
    </source>
</evidence>
<keyword evidence="8" id="KW-1185">Reference proteome</keyword>
<dbReference type="SUPFAM" id="SSF49899">
    <property type="entry name" value="Concanavalin A-like lectins/glucanases"/>
    <property type="match status" value="1"/>
</dbReference>
<evidence type="ECO:0000259" key="5">
    <source>
        <dbReference type="Pfam" id="PF00251"/>
    </source>
</evidence>
<comment type="similarity">
    <text evidence="1 4">Belongs to the glycosyl hydrolase 32 family.</text>
</comment>
<evidence type="ECO:0000256" key="2">
    <source>
        <dbReference type="ARBA" id="ARBA00022801"/>
    </source>
</evidence>
<proteinExistence type="inferred from homology"/>
<evidence type="ECO:0000259" key="6">
    <source>
        <dbReference type="Pfam" id="PF08244"/>
    </source>
</evidence>
<dbReference type="EMBL" id="SEWW01000010">
    <property type="protein sequence ID" value="NGZ45375.1"/>
    <property type="molecule type" value="Genomic_DNA"/>
</dbReference>
<dbReference type="Gene3D" id="2.115.10.20">
    <property type="entry name" value="Glycosyl hydrolase domain, family 43"/>
    <property type="match status" value="1"/>
</dbReference>
<reference evidence="7 8" key="1">
    <citation type="submission" date="2019-02" db="EMBL/GenBank/DDBJ databases">
        <title>Genome of a new Bacteroidetes strain.</title>
        <authorList>
            <person name="Pitt A."/>
        </authorList>
    </citation>
    <scope>NUCLEOTIDE SEQUENCE [LARGE SCALE GENOMIC DNA]</scope>
    <source>
        <strain evidence="7 8">50C-KIRBA</strain>
    </source>
</reference>
<protein>
    <submittedName>
        <fullName evidence="7">Glycoside hydrolase family 32 protein</fullName>
    </submittedName>
</protein>
<dbReference type="InterPro" id="IPR023296">
    <property type="entry name" value="Glyco_hydro_beta-prop_sf"/>
</dbReference>
<evidence type="ECO:0000256" key="1">
    <source>
        <dbReference type="ARBA" id="ARBA00009902"/>
    </source>
</evidence>
<dbReference type="InterPro" id="IPR013320">
    <property type="entry name" value="ConA-like_dom_sf"/>
</dbReference>
<dbReference type="CDD" id="cd18622">
    <property type="entry name" value="GH32_Inu-like"/>
    <property type="match status" value="1"/>
</dbReference>
<gene>
    <name evidence="7" type="ORF">EWU23_12890</name>
</gene>
<organism evidence="7 8">
    <name type="scientific">Aquirufa beregesia</name>
    <dbReference type="NCBI Taxonomy" id="2516556"/>
    <lineage>
        <taxon>Bacteria</taxon>
        <taxon>Pseudomonadati</taxon>
        <taxon>Bacteroidota</taxon>
        <taxon>Cytophagia</taxon>
        <taxon>Cytophagales</taxon>
        <taxon>Flectobacillaceae</taxon>
        <taxon>Aquirufa</taxon>
    </lineage>
</organism>
<feature type="domain" description="Glycosyl hydrolase family 32 C-terminal" evidence="6">
    <location>
        <begin position="381"/>
        <end position="511"/>
    </location>
</feature>
<accession>A0ABX0F681</accession>
<sequence length="513" mass="59196">MLTFYVLTPMKTLSKSIQLLSCLGCLLLAISFTISAQSPTEHWRPAAHFSPKKNWTNDPNGLIYFKGYYHVFFQHNPKGNDWGNMSWGHARSKDLLHWEELPIAIPHGEEFIFSGCVVWDKDHVSGLGNPNMDLLVAIYTADYPNKKQEQHLAYSNDEGLTWKKYAHNPILDIQLLNFRDPNVIWHEASKQYVMSIAKPLERSVQFYGSKNLIQWNLLSEFSNQGELEMIWECPSLVELPIEGREKESKWVLFNSSQGVQKGFVGMQYFVGEFNGKTFINENSGDTKLFVDFGKDFYAAIPFYNAPEKEVLWLAWALSWQYAKEQPTYPWKGQMSSVRKLSLVDTQEGLRLKQVFQPDFNQMEPTFMAKDISISKPKILNGFKMLQGKSYLVDVEVEESHADLWGLKWQSVDNPQEYTLVAFDENKKQWFIDRSHSGKILSPGFFKLDSAPWVEGRSRHMRVWVDHSMLELLAQDGTVAITSLRFPASSKESLSIFSEKGKLDLKQITIWEVK</sequence>
<dbReference type="PANTHER" id="PTHR42800">
    <property type="entry name" value="EXOINULINASE INUD (AFU_ORTHOLOGUE AFUA_5G00480)"/>
    <property type="match status" value="1"/>
</dbReference>
<name>A0ABX0F681_9BACT</name>
<dbReference type="SMART" id="SM00640">
    <property type="entry name" value="Glyco_32"/>
    <property type="match status" value="1"/>
</dbReference>
<evidence type="ECO:0000256" key="3">
    <source>
        <dbReference type="ARBA" id="ARBA00023295"/>
    </source>
</evidence>
<keyword evidence="3 4" id="KW-0326">Glycosidase</keyword>
<dbReference type="Pfam" id="PF08244">
    <property type="entry name" value="Glyco_hydro_32C"/>
    <property type="match status" value="1"/>
</dbReference>
<dbReference type="InterPro" id="IPR013148">
    <property type="entry name" value="Glyco_hydro_32_N"/>
</dbReference>
<dbReference type="Pfam" id="PF00251">
    <property type="entry name" value="Glyco_hydro_32N"/>
    <property type="match status" value="1"/>
</dbReference>
<dbReference type="Gene3D" id="2.60.120.560">
    <property type="entry name" value="Exo-inulinase, domain 1"/>
    <property type="match status" value="1"/>
</dbReference>
<dbReference type="Proteomes" id="UP001318301">
    <property type="component" value="Unassembled WGS sequence"/>
</dbReference>
<dbReference type="PANTHER" id="PTHR42800:SF1">
    <property type="entry name" value="EXOINULINASE INUD (AFU_ORTHOLOGUE AFUA_5G00480)"/>
    <property type="match status" value="1"/>
</dbReference>
<dbReference type="SUPFAM" id="SSF75005">
    <property type="entry name" value="Arabinanase/levansucrase/invertase"/>
    <property type="match status" value="1"/>
</dbReference>
<keyword evidence="2 4" id="KW-0378">Hydrolase</keyword>
<comment type="caution">
    <text evidence="7">The sequence shown here is derived from an EMBL/GenBank/DDBJ whole genome shotgun (WGS) entry which is preliminary data.</text>
</comment>
<evidence type="ECO:0000313" key="8">
    <source>
        <dbReference type="Proteomes" id="UP001318301"/>
    </source>
</evidence>
<feature type="domain" description="Glycosyl hydrolase family 32 N-terminal" evidence="5">
    <location>
        <begin position="48"/>
        <end position="349"/>
    </location>
</feature>